<evidence type="ECO:0000256" key="5">
    <source>
        <dbReference type="ARBA" id="ARBA00022617"/>
    </source>
</evidence>
<accession>A0A7W6DD73</accession>
<evidence type="ECO:0000313" key="15">
    <source>
        <dbReference type="Proteomes" id="UP000552757"/>
    </source>
</evidence>
<keyword evidence="9 12" id="KW-0408">Iron</keyword>
<keyword evidence="6 13" id="KW-0812">Transmembrane</keyword>
<evidence type="ECO:0000313" key="14">
    <source>
        <dbReference type="EMBL" id="MBB3980572.1"/>
    </source>
</evidence>
<dbReference type="Pfam" id="PF01127">
    <property type="entry name" value="Sdh_cyt"/>
    <property type="match status" value="1"/>
</dbReference>
<feature type="transmembrane region" description="Helical" evidence="13">
    <location>
        <begin position="106"/>
        <end position="128"/>
    </location>
</feature>
<evidence type="ECO:0000256" key="10">
    <source>
        <dbReference type="ARBA" id="ARBA00023136"/>
    </source>
</evidence>
<dbReference type="Proteomes" id="UP000552757">
    <property type="component" value="Unassembled WGS sequence"/>
</dbReference>
<dbReference type="GO" id="GO:0046872">
    <property type="term" value="F:metal ion binding"/>
    <property type="evidence" value="ECO:0007669"/>
    <property type="project" value="UniProtKB-KW"/>
</dbReference>
<dbReference type="AlphaFoldDB" id="A0A7W6DD73"/>
<comment type="function">
    <text evidence="1">Membrane-anchoring subunit of succinate dehydrogenase (SDH).</text>
</comment>
<comment type="subunit">
    <text evidence="11">Part of an enzyme complex containing four subunits: a flavoprotein, an iron-sulfur protein, plus two membrane-anchoring proteins, SdhC and SdhD. The complex can form homotrimers.</text>
</comment>
<evidence type="ECO:0000256" key="4">
    <source>
        <dbReference type="ARBA" id="ARBA00020076"/>
    </source>
</evidence>
<dbReference type="EMBL" id="JACIEB010000001">
    <property type="protein sequence ID" value="MBB3980572.1"/>
    <property type="molecule type" value="Genomic_DNA"/>
</dbReference>
<evidence type="ECO:0000256" key="9">
    <source>
        <dbReference type="ARBA" id="ARBA00023004"/>
    </source>
</evidence>
<evidence type="ECO:0000256" key="3">
    <source>
        <dbReference type="ARBA" id="ARBA00007244"/>
    </source>
</evidence>
<keyword evidence="8 13" id="KW-1133">Transmembrane helix</keyword>
<dbReference type="CDD" id="cd03499">
    <property type="entry name" value="SQR_TypeC_SdhC"/>
    <property type="match status" value="1"/>
</dbReference>
<feature type="binding site" description="axial binding residue" evidence="12">
    <location>
        <position position="83"/>
    </location>
    <ligand>
        <name>heme</name>
        <dbReference type="ChEBI" id="CHEBI:30413"/>
        <note>ligand shared with second transmembrane subunit</note>
    </ligand>
    <ligandPart>
        <name>Fe</name>
        <dbReference type="ChEBI" id="CHEBI:18248"/>
    </ligandPart>
</feature>
<dbReference type="InterPro" id="IPR034804">
    <property type="entry name" value="SQR/QFR_C/D"/>
</dbReference>
<proteinExistence type="inferred from homology"/>
<sequence>MARTSSRPLSPHLTIWKWGPHMLISILHRITGNGLALVGAMGLVWWLMAAAMGPEAYATFVACATHPLGYVVMIGLTWSFFQHLFSGLRHFVLDMGAGYELNTNRMWSIAATVAAVLVTGFVWLFIFAENF</sequence>
<evidence type="ECO:0000256" key="8">
    <source>
        <dbReference type="ARBA" id="ARBA00022989"/>
    </source>
</evidence>
<evidence type="ECO:0000256" key="13">
    <source>
        <dbReference type="SAM" id="Phobius"/>
    </source>
</evidence>
<dbReference type="GO" id="GO:0016020">
    <property type="term" value="C:membrane"/>
    <property type="evidence" value="ECO:0007669"/>
    <property type="project" value="UniProtKB-SubCell"/>
</dbReference>
<feature type="transmembrane region" description="Helical" evidence="13">
    <location>
        <begin position="68"/>
        <end position="85"/>
    </location>
</feature>
<gene>
    <name evidence="14" type="ORF">GGR44_000203</name>
</gene>
<evidence type="ECO:0000256" key="12">
    <source>
        <dbReference type="PIRSR" id="PIRSR000178-1"/>
    </source>
</evidence>
<feature type="transmembrane region" description="Helical" evidence="13">
    <location>
        <begin position="26"/>
        <end position="48"/>
    </location>
</feature>
<comment type="similarity">
    <text evidence="3">Belongs to the cytochrome b560 family.</text>
</comment>
<dbReference type="PANTHER" id="PTHR10978:SF5">
    <property type="entry name" value="SUCCINATE DEHYDROGENASE CYTOCHROME B560 SUBUNIT, MITOCHONDRIAL"/>
    <property type="match status" value="1"/>
</dbReference>
<protein>
    <recommendedName>
        <fullName evidence="4">Succinate dehydrogenase cytochrome b556 subunit</fullName>
    </recommendedName>
</protein>
<comment type="subcellular location">
    <subcellularLocation>
        <location evidence="2">Membrane</location>
        <topology evidence="2">Multi-pass membrane protein</topology>
    </subcellularLocation>
</comment>
<evidence type="ECO:0000256" key="2">
    <source>
        <dbReference type="ARBA" id="ARBA00004141"/>
    </source>
</evidence>
<dbReference type="Gene3D" id="1.20.1300.10">
    <property type="entry name" value="Fumarate reductase/succinate dehydrogenase, transmembrane subunit"/>
    <property type="match status" value="1"/>
</dbReference>
<reference evidence="14 15" key="1">
    <citation type="submission" date="2020-08" db="EMBL/GenBank/DDBJ databases">
        <title>Genomic Encyclopedia of Type Strains, Phase IV (KMG-IV): sequencing the most valuable type-strain genomes for metagenomic binning, comparative biology and taxonomic classification.</title>
        <authorList>
            <person name="Goeker M."/>
        </authorList>
    </citation>
    <scope>NUCLEOTIDE SEQUENCE [LARGE SCALE GENOMIC DNA]</scope>
    <source>
        <strain evidence="14 15">DSM 29348</strain>
    </source>
</reference>
<name>A0A7W6DD73_9SPHN</name>
<keyword evidence="10 13" id="KW-0472">Membrane</keyword>
<dbReference type="NCBIfam" id="TIGR02970">
    <property type="entry name" value="succ_dehyd_cytB"/>
    <property type="match status" value="1"/>
</dbReference>
<dbReference type="PIRSF" id="PIRSF000178">
    <property type="entry name" value="SDH_cyt_b560"/>
    <property type="match status" value="1"/>
</dbReference>
<evidence type="ECO:0000256" key="6">
    <source>
        <dbReference type="ARBA" id="ARBA00022692"/>
    </source>
</evidence>
<keyword evidence="5 12" id="KW-0349">Heme</keyword>
<dbReference type="RefSeq" id="WP_183953583.1">
    <property type="nucleotide sequence ID" value="NZ_JACIEB010000001.1"/>
</dbReference>
<keyword evidence="15" id="KW-1185">Reference proteome</keyword>
<dbReference type="GO" id="GO:0006099">
    <property type="term" value="P:tricarboxylic acid cycle"/>
    <property type="evidence" value="ECO:0007669"/>
    <property type="project" value="InterPro"/>
</dbReference>
<dbReference type="PROSITE" id="PS01000">
    <property type="entry name" value="SDH_CYT_1"/>
    <property type="match status" value="1"/>
</dbReference>
<organism evidence="14 15">
    <name type="scientific">Sphingobium fontiphilum</name>
    <dbReference type="NCBI Taxonomy" id="944425"/>
    <lineage>
        <taxon>Bacteria</taxon>
        <taxon>Pseudomonadati</taxon>
        <taxon>Pseudomonadota</taxon>
        <taxon>Alphaproteobacteria</taxon>
        <taxon>Sphingomonadales</taxon>
        <taxon>Sphingomonadaceae</taxon>
        <taxon>Sphingobium</taxon>
    </lineage>
</organism>
<evidence type="ECO:0000256" key="1">
    <source>
        <dbReference type="ARBA" id="ARBA00004050"/>
    </source>
</evidence>
<dbReference type="GO" id="GO:0009055">
    <property type="term" value="F:electron transfer activity"/>
    <property type="evidence" value="ECO:0007669"/>
    <property type="project" value="InterPro"/>
</dbReference>
<dbReference type="InterPro" id="IPR014314">
    <property type="entry name" value="Succ_DH_cytb556"/>
</dbReference>
<keyword evidence="7 12" id="KW-0479">Metal-binding</keyword>
<comment type="caution">
    <text evidence="14">The sequence shown here is derived from an EMBL/GenBank/DDBJ whole genome shotgun (WGS) entry which is preliminary data.</text>
</comment>
<dbReference type="InterPro" id="IPR000701">
    <property type="entry name" value="SuccDH_FuR_B_TM-su"/>
</dbReference>
<dbReference type="InterPro" id="IPR018495">
    <property type="entry name" value="Succ_DH_cyt_bsu_CS"/>
</dbReference>
<dbReference type="PANTHER" id="PTHR10978">
    <property type="entry name" value="SUCCINATE DEHYDROGENASE CYTOCHROME B560 SUBUNIT"/>
    <property type="match status" value="1"/>
</dbReference>
<comment type="cofactor">
    <cofactor evidence="12">
        <name>heme</name>
        <dbReference type="ChEBI" id="CHEBI:30413"/>
    </cofactor>
    <text evidence="12">The heme is bound between the two transmembrane subunits.</text>
</comment>
<evidence type="ECO:0000256" key="11">
    <source>
        <dbReference type="ARBA" id="ARBA00025912"/>
    </source>
</evidence>
<dbReference type="SUPFAM" id="SSF81343">
    <property type="entry name" value="Fumarate reductase respiratory complex transmembrane subunits"/>
    <property type="match status" value="1"/>
</dbReference>
<evidence type="ECO:0000256" key="7">
    <source>
        <dbReference type="ARBA" id="ARBA00022723"/>
    </source>
</evidence>